<feature type="domain" description="Gfo/Idh/MocA-like oxidoreductase N-terminal" evidence="1">
    <location>
        <begin position="5"/>
        <end position="116"/>
    </location>
</feature>
<evidence type="ECO:0000313" key="3">
    <source>
        <dbReference type="EMBL" id="MVA76578.1"/>
    </source>
</evidence>
<proteinExistence type="predicted"/>
<dbReference type="SUPFAM" id="SSF55347">
    <property type="entry name" value="Glyceraldehyde-3-phosphate dehydrogenase-like, C-terminal domain"/>
    <property type="match status" value="1"/>
</dbReference>
<dbReference type="SUPFAM" id="SSF51735">
    <property type="entry name" value="NAD(P)-binding Rossmann-fold domains"/>
    <property type="match status" value="1"/>
</dbReference>
<dbReference type="PANTHER" id="PTHR43377:SF1">
    <property type="entry name" value="BILIVERDIN REDUCTASE A"/>
    <property type="match status" value="1"/>
</dbReference>
<dbReference type="Gene3D" id="3.30.360.10">
    <property type="entry name" value="Dihydrodipicolinate Reductase, domain 2"/>
    <property type="match status" value="1"/>
</dbReference>
<evidence type="ECO:0000313" key="4">
    <source>
        <dbReference type="Proteomes" id="UP000435304"/>
    </source>
</evidence>
<sequence>MRQIVALIGAGGIATVHLTAWLELGAEVRVFSLKGAQELVERCNGGTVVGSVEAALDGADVADVCTPTPTHPEMVAAAAAAGVDVLCEKPLALGVAEAQQMVATCRAAGVQLYPGHVVRFFPEYAAMHTAVAAGEVGPVAVQRFTRTGSRPVQPWFADPALSGGIVLDQMVHDLDFARWNAGEVERVFARQVSTPDTAERRGVVSAHVVLTHRSGALSHVMGSWAPAGTPFHTSFEVAGPDGLLRHDSAEHPPLRVSGGGSGDGTGLLPATSFVESPYLTQIREIAAAFAGGPPPRVSAEDGVAAVQLAAAANESLRTGRPVLVETLEEVAA</sequence>
<dbReference type="Proteomes" id="UP000435304">
    <property type="component" value="Unassembled WGS sequence"/>
</dbReference>
<keyword evidence="4" id="KW-1185">Reference proteome</keyword>
<dbReference type="GO" id="GO:0000166">
    <property type="term" value="F:nucleotide binding"/>
    <property type="evidence" value="ECO:0007669"/>
    <property type="project" value="InterPro"/>
</dbReference>
<dbReference type="Pfam" id="PF22725">
    <property type="entry name" value="GFO_IDH_MocA_C3"/>
    <property type="match status" value="1"/>
</dbReference>
<evidence type="ECO:0000259" key="2">
    <source>
        <dbReference type="Pfam" id="PF22725"/>
    </source>
</evidence>
<dbReference type="RefSeq" id="WP_331714706.1">
    <property type="nucleotide sequence ID" value="NZ_WPCU01000007.1"/>
</dbReference>
<dbReference type="InterPro" id="IPR000683">
    <property type="entry name" value="Gfo/Idh/MocA-like_OxRdtase_N"/>
</dbReference>
<dbReference type="Gene3D" id="3.40.50.720">
    <property type="entry name" value="NAD(P)-binding Rossmann-like Domain"/>
    <property type="match status" value="1"/>
</dbReference>
<dbReference type="InterPro" id="IPR036291">
    <property type="entry name" value="NAD(P)-bd_dom_sf"/>
</dbReference>
<name>A0A6A9UV71_9ACTN</name>
<feature type="domain" description="GFO/IDH/MocA-like oxidoreductase" evidence="2">
    <location>
        <begin position="124"/>
        <end position="244"/>
    </location>
</feature>
<protein>
    <submittedName>
        <fullName evidence="3">Gfo/Idh/MocA family oxidoreductase</fullName>
    </submittedName>
</protein>
<comment type="caution">
    <text evidence="3">The sequence shown here is derived from an EMBL/GenBank/DDBJ whole genome shotgun (WGS) entry which is preliminary data.</text>
</comment>
<reference evidence="3 4" key="1">
    <citation type="submission" date="2019-12" db="EMBL/GenBank/DDBJ databases">
        <title>Auraticoccus cholistani sp. nov., an actinomycete isolated from soil of Cholistan desert.</title>
        <authorList>
            <person name="Cheema M.T."/>
        </authorList>
    </citation>
    <scope>NUCLEOTIDE SEQUENCE [LARGE SCALE GENOMIC DNA]</scope>
    <source>
        <strain evidence="3 4">F435</strain>
    </source>
</reference>
<dbReference type="InterPro" id="IPR055170">
    <property type="entry name" value="GFO_IDH_MocA-like_dom"/>
</dbReference>
<dbReference type="PANTHER" id="PTHR43377">
    <property type="entry name" value="BILIVERDIN REDUCTASE A"/>
    <property type="match status" value="1"/>
</dbReference>
<dbReference type="Pfam" id="PF01408">
    <property type="entry name" value="GFO_IDH_MocA"/>
    <property type="match status" value="1"/>
</dbReference>
<evidence type="ECO:0000259" key="1">
    <source>
        <dbReference type="Pfam" id="PF01408"/>
    </source>
</evidence>
<dbReference type="AlphaFoldDB" id="A0A6A9UV71"/>
<gene>
    <name evidence="3" type="ORF">GC722_11155</name>
</gene>
<accession>A0A6A9UV71</accession>
<organism evidence="3 4">
    <name type="scientific">Auraticoccus cholistanensis</name>
    <dbReference type="NCBI Taxonomy" id="2656650"/>
    <lineage>
        <taxon>Bacteria</taxon>
        <taxon>Bacillati</taxon>
        <taxon>Actinomycetota</taxon>
        <taxon>Actinomycetes</taxon>
        <taxon>Propionibacteriales</taxon>
        <taxon>Propionibacteriaceae</taxon>
        <taxon>Auraticoccus</taxon>
    </lineage>
</organism>
<dbReference type="EMBL" id="WPCU01000007">
    <property type="protein sequence ID" value="MVA76578.1"/>
    <property type="molecule type" value="Genomic_DNA"/>
</dbReference>
<dbReference type="InterPro" id="IPR051450">
    <property type="entry name" value="Gfo/Idh/MocA_Oxidoreductases"/>
</dbReference>